<evidence type="ECO:0000313" key="2">
    <source>
        <dbReference type="Proteomes" id="UP000218334"/>
    </source>
</evidence>
<dbReference type="STRING" id="1076256.A0A2H3C442"/>
<keyword evidence="2" id="KW-1185">Reference proteome</keyword>
<protein>
    <submittedName>
        <fullName evidence="1">Uncharacterized protein</fullName>
    </submittedName>
</protein>
<organism evidence="1 2">
    <name type="scientific">Armillaria solidipes</name>
    <dbReference type="NCBI Taxonomy" id="1076256"/>
    <lineage>
        <taxon>Eukaryota</taxon>
        <taxon>Fungi</taxon>
        <taxon>Dikarya</taxon>
        <taxon>Basidiomycota</taxon>
        <taxon>Agaricomycotina</taxon>
        <taxon>Agaricomycetes</taxon>
        <taxon>Agaricomycetidae</taxon>
        <taxon>Agaricales</taxon>
        <taxon>Marasmiineae</taxon>
        <taxon>Physalacriaceae</taxon>
        <taxon>Armillaria</taxon>
    </lineage>
</organism>
<dbReference type="EMBL" id="KZ293425">
    <property type="protein sequence ID" value="PBK70913.1"/>
    <property type="molecule type" value="Genomic_DNA"/>
</dbReference>
<proteinExistence type="predicted"/>
<reference evidence="2" key="1">
    <citation type="journal article" date="2017" name="Nat. Ecol. Evol.">
        <title>Genome expansion and lineage-specific genetic innovations in the forest pathogenic fungi Armillaria.</title>
        <authorList>
            <person name="Sipos G."/>
            <person name="Prasanna A.N."/>
            <person name="Walter M.C."/>
            <person name="O'Connor E."/>
            <person name="Balint B."/>
            <person name="Krizsan K."/>
            <person name="Kiss B."/>
            <person name="Hess J."/>
            <person name="Varga T."/>
            <person name="Slot J."/>
            <person name="Riley R."/>
            <person name="Boka B."/>
            <person name="Rigling D."/>
            <person name="Barry K."/>
            <person name="Lee J."/>
            <person name="Mihaltcheva S."/>
            <person name="LaButti K."/>
            <person name="Lipzen A."/>
            <person name="Waldron R."/>
            <person name="Moloney N.M."/>
            <person name="Sperisen C."/>
            <person name="Kredics L."/>
            <person name="Vagvoelgyi C."/>
            <person name="Patrignani A."/>
            <person name="Fitzpatrick D."/>
            <person name="Nagy I."/>
            <person name="Doyle S."/>
            <person name="Anderson J.B."/>
            <person name="Grigoriev I.V."/>
            <person name="Gueldener U."/>
            <person name="Muensterkoetter M."/>
            <person name="Nagy L.G."/>
        </authorList>
    </citation>
    <scope>NUCLEOTIDE SEQUENCE [LARGE SCALE GENOMIC DNA]</scope>
    <source>
        <strain evidence="2">28-4</strain>
    </source>
</reference>
<dbReference type="Proteomes" id="UP000218334">
    <property type="component" value="Unassembled WGS sequence"/>
</dbReference>
<gene>
    <name evidence="1" type="ORF">ARMSODRAFT_95563</name>
</gene>
<dbReference type="AlphaFoldDB" id="A0A2H3C442"/>
<sequence>MWFHLASSTPLSRFGHFFSGISAIFVERMLLQPDHNALLVSPHYHLFRDGNPPASAEYPFITADRCCQKGIPLLAILTFLLLPNESVRQGVLPAVRNVISVQEMGKTPRALTRLMTDAPTCKKEVSNANDSENGVSAGTARASTISFSMEYPGMNRLPRLLVPQTPHNAPSMDTVLSCMEATAEDPLRLQILPAYSATRGGLGLMLPKSRNICPAGSKILLLLSLI</sequence>
<evidence type="ECO:0000313" key="1">
    <source>
        <dbReference type="EMBL" id="PBK70913.1"/>
    </source>
</evidence>
<accession>A0A2H3C442</accession>
<name>A0A2H3C442_9AGAR</name>